<protein>
    <submittedName>
        <fullName evidence="1">Uncharacterized protein</fullName>
    </submittedName>
</protein>
<dbReference type="SUPFAM" id="SSF48576">
    <property type="entry name" value="Terpenoid synthases"/>
    <property type="match status" value="1"/>
</dbReference>
<evidence type="ECO:0000313" key="2">
    <source>
        <dbReference type="Proteomes" id="UP001154282"/>
    </source>
</evidence>
<evidence type="ECO:0000313" key="1">
    <source>
        <dbReference type="EMBL" id="CAI0441074.1"/>
    </source>
</evidence>
<dbReference type="Gene3D" id="1.10.600.10">
    <property type="entry name" value="Farnesyl Diphosphate Synthase"/>
    <property type="match status" value="1"/>
</dbReference>
<gene>
    <name evidence="1" type="ORF">LITE_LOCUS26727</name>
</gene>
<reference evidence="1" key="1">
    <citation type="submission" date="2022-08" db="EMBL/GenBank/DDBJ databases">
        <authorList>
            <person name="Gutierrez-Valencia J."/>
        </authorList>
    </citation>
    <scope>NUCLEOTIDE SEQUENCE</scope>
</reference>
<feature type="non-terminal residue" evidence="1">
    <location>
        <position position="1"/>
    </location>
</feature>
<organism evidence="1 2">
    <name type="scientific">Linum tenue</name>
    <dbReference type="NCBI Taxonomy" id="586396"/>
    <lineage>
        <taxon>Eukaryota</taxon>
        <taxon>Viridiplantae</taxon>
        <taxon>Streptophyta</taxon>
        <taxon>Embryophyta</taxon>
        <taxon>Tracheophyta</taxon>
        <taxon>Spermatophyta</taxon>
        <taxon>Magnoliopsida</taxon>
        <taxon>eudicotyledons</taxon>
        <taxon>Gunneridae</taxon>
        <taxon>Pentapetalae</taxon>
        <taxon>rosids</taxon>
        <taxon>fabids</taxon>
        <taxon>Malpighiales</taxon>
        <taxon>Linaceae</taxon>
        <taxon>Linum</taxon>
    </lineage>
</organism>
<proteinExistence type="predicted"/>
<dbReference type="Proteomes" id="UP001154282">
    <property type="component" value="Unassembled WGS sequence"/>
</dbReference>
<name>A0AAV0M561_9ROSI</name>
<dbReference type="EMBL" id="CAMGYJ010000007">
    <property type="protein sequence ID" value="CAI0441074.1"/>
    <property type="molecule type" value="Genomic_DNA"/>
</dbReference>
<comment type="caution">
    <text evidence="1">The sequence shown here is derived from an EMBL/GenBank/DDBJ whole genome shotgun (WGS) entry which is preliminary data.</text>
</comment>
<dbReference type="InterPro" id="IPR008949">
    <property type="entry name" value="Isoprenoid_synthase_dom_sf"/>
</dbReference>
<keyword evidence="2" id="KW-1185">Reference proteome</keyword>
<sequence length="59" mass="6560">EAWKDIAEECRKPTPLPVALTDRVLNFARSISVIYENGDGYTNSHPLKAHIASLFAHPV</sequence>
<dbReference type="AlphaFoldDB" id="A0AAV0M561"/>
<accession>A0AAV0M561</accession>